<dbReference type="Gene3D" id="1.20.5.300">
    <property type="match status" value="1"/>
</dbReference>
<dbReference type="PANTHER" id="PTHR45638:SF11">
    <property type="entry name" value="CYCLIC NUCLEOTIDE-GATED CATION CHANNEL SUBUNIT A"/>
    <property type="match status" value="1"/>
</dbReference>
<dbReference type="WBParaSite" id="TCONS_00010146.p1">
    <property type="protein sequence ID" value="TCONS_00010146.p1"/>
    <property type="gene ID" value="XLOC_007847"/>
</dbReference>
<feature type="region of interest" description="Disordered" evidence="10">
    <location>
        <begin position="1"/>
        <end position="227"/>
    </location>
</feature>
<dbReference type="SMART" id="SM00100">
    <property type="entry name" value="cNMP"/>
    <property type="match status" value="1"/>
</dbReference>
<feature type="region of interest" description="Disordered" evidence="10">
    <location>
        <begin position="774"/>
        <end position="798"/>
    </location>
</feature>
<feature type="compositionally biased region" description="Basic and acidic residues" evidence="10">
    <location>
        <begin position="127"/>
        <end position="141"/>
    </location>
</feature>
<evidence type="ECO:0000256" key="5">
    <source>
        <dbReference type="ARBA" id="ARBA00023065"/>
    </source>
</evidence>
<feature type="transmembrane region" description="Helical" evidence="11">
    <location>
        <begin position="466"/>
        <end position="488"/>
    </location>
</feature>
<comment type="subcellular location">
    <subcellularLocation>
        <location evidence="1">Membrane</location>
        <topology evidence="1">Multi-pass membrane protein</topology>
    </subcellularLocation>
</comment>
<feature type="compositionally biased region" description="Basic and acidic residues" evidence="10">
    <location>
        <begin position="782"/>
        <end position="798"/>
    </location>
</feature>
<evidence type="ECO:0000313" key="14">
    <source>
        <dbReference type="Proteomes" id="UP000035681"/>
    </source>
</evidence>
<reference evidence="13" key="3">
    <citation type="journal article" date="2021" name="Sci. Rep.">
        <title>Transcriptional profiles in Strongyloides stercoralis males reveal deviations from the Caenorhabditis sex determination model.</title>
        <authorList>
            <person name="Gonzalez Akimori D"/>
            <person name="Dalessandro EJ"/>
            <person name="Nolan TJ"/>
            <person name="Stieha CR"/>
            <person name="Lok JB Stoltzfus.JDC."/>
        </authorList>
    </citation>
    <scope>NUCLEOTIDE SEQUENCE</scope>
    <source>
        <strain evidence="13">PV001</strain>
    </source>
</reference>
<keyword evidence="5" id="KW-0406">Ion transport</keyword>
<dbReference type="SUPFAM" id="SSF51206">
    <property type="entry name" value="cAMP-binding domain-like"/>
    <property type="match status" value="1"/>
</dbReference>
<keyword evidence="8" id="KW-0407">Ion channel</keyword>
<evidence type="ECO:0000256" key="8">
    <source>
        <dbReference type="ARBA" id="ARBA00023303"/>
    </source>
</evidence>
<dbReference type="GO" id="GO:0044877">
    <property type="term" value="F:protein-containing complex binding"/>
    <property type="evidence" value="ECO:0007669"/>
    <property type="project" value="TreeGrafter"/>
</dbReference>
<organism evidence="15">
    <name type="scientific">Strongyloides stercoralis</name>
    <name type="common">Threadworm</name>
    <dbReference type="NCBI Taxonomy" id="6248"/>
    <lineage>
        <taxon>Eukaryota</taxon>
        <taxon>Metazoa</taxon>
        <taxon>Ecdysozoa</taxon>
        <taxon>Nematoda</taxon>
        <taxon>Chromadorea</taxon>
        <taxon>Rhabditida</taxon>
        <taxon>Tylenchina</taxon>
        <taxon>Panagrolaimomorpha</taxon>
        <taxon>Strongyloidoidea</taxon>
        <taxon>Strongyloididae</taxon>
        <taxon>Strongyloides</taxon>
    </lineage>
</organism>
<dbReference type="EMBL" id="MZ297868">
    <property type="protein sequence ID" value="QWX95828.1"/>
    <property type="molecule type" value="mRNA"/>
</dbReference>
<keyword evidence="2" id="KW-0813">Transport</keyword>
<evidence type="ECO:0000259" key="12">
    <source>
        <dbReference type="PROSITE" id="PS50042"/>
    </source>
</evidence>
<reference evidence="15" key="2">
    <citation type="submission" date="2015-08" db="UniProtKB">
        <authorList>
            <consortium name="WormBaseParasite"/>
        </authorList>
    </citation>
    <scope>IDENTIFICATION</scope>
</reference>
<feature type="transmembrane region" description="Helical" evidence="11">
    <location>
        <begin position="386"/>
        <end position="407"/>
    </location>
</feature>
<dbReference type="GO" id="GO:0005223">
    <property type="term" value="F:intracellularly cGMP-activated cation channel activity"/>
    <property type="evidence" value="ECO:0007669"/>
    <property type="project" value="TreeGrafter"/>
</dbReference>
<evidence type="ECO:0000313" key="13">
    <source>
        <dbReference type="EMBL" id="QWX95828.1"/>
    </source>
</evidence>
<keyword evidence="9" id="KW-0175">Coiled coil</keyword>
<dbReference type="PROSITE" id="PS00888">
    <property type="entry name" value="CNMP_BINDING_1"/>
    <property type="match status" value="1"/>
</dbReference>
<dbReference type="InterPro" id="IPR050866">
    <property type="entry name" value="CNG_cation_channel"/>
</dbReference>
<dbReference type="GO" id="GO:0017071">
    <property type="term" value="C:intracellular cyclic nucleotide activated cation channel complex"/>
    <property type="evidence" value="ECO:0007669"/>
    <property type="project" value="TreeGrafter"/>
</dbReference>
<feature type="compositionally biased region" description="Basic and acidic residues" evidence="10">
    <location>
        <begin position="172"/>
        <end position="192"/>
    </location>
</feature>
<dbReference type="Pfam" id="PF00027">
    <property type="entry name" value="cNMP_binding"/>
    <property type="match status" value="1"/>
</dbReference>
<feature type="compositionally biased region" description="Polar residues" evidence="10">
    <location>
        <begin position="29"/>
        <end position="52"/>
    </location>
</feature>
<dbReference type="InterPro" id="IPR018488">
    <property type="entry name" value="cNMP-bd_CS"/>
</dbReference>
<feature type="domain" description="Cyclic nucleotide-binding" evidence="12">
    <location>
        <begin position="570"/>
        <end position="689"/>
    </location>
</feature>
<feature type="compositionally biased region" description="Polar residues" evidence="10">
    <location>
        <begin position="10"/>
        <end position="19"/>
    </location>
</feature>
<dbReference type="GO" id="GO:0005222">
    <property type="term" value="F:intracellularly cAMP-activated cation channel activity"/>
    <property type="evidence" value="ECO:0007669"/>
    <property type="project" value="TreeGrafter"/>
</dbReference>
<dbReference type="Gene3D" id="1.10.287.630">
    <property type="entry name" value="Helix hairpin bin"/>
    <property type="match status" value="1"/>
</dbReference>
<dbReference type="GO" id="GO:0005249">
    <property type="term" value="F:voltage-gated potassium channel activity"/>
    <property type="evidence" value="ECO:0007669"/>
    <property type="project" value="InterPro"/>
</dbReference>
<dbReference type="Pfam" id="PF00520">
    <property type="entry name" value="Ion_trans"/>
    <property type="match status" value="1"/>
</dbReference>
<dbReference type="InterPro" id="IPR018490">
    <property type="entry name" value="cNMP-bd_dom_sf"/>
</dbReference>
<evidence type="ECO:0000256" key="9">
    <source>
        <dbReference type="SAM" id="Coils"/>
    </source>
</evidence>
<dbReference type="AlphaFoldDB" id="A0A0K0EK20"/>
<dbReference type="Proteomes" id="UP000035681">
    <property type="component" value="Unplaced"/>
</dbReference>
<sequence length="798" mass="91637">MLRRGKNDGRNNSIYNAPSNDKDSESKSKYQSNEASSKTNNDIVKTNSTDSNGYPPRRSKPTKKRNNKILKSQVSIEPITNNLSNNNSMSGNRPMTMDTKNKENGNKMNEGQKVPPIVKISVPGTVNDHDSELTDLDHDNGIDVDDTIVIQKNDSPPLRDNSNSSKMPKSPKQNEEVKNQEKDKNEKDKNEKNNGTVQGDKKEQNNDKKEASEEVVNENDKPPEPPKPSYYKKFKEFIKVFVADKTSDWYYYWTGVVSIAFMYNLIVIIARVVFVDLNSGFMWIVWLSSDLIADIIYMIDIFVKSRTGFLEQGLLVRDTKKIWTAYKHSTEAKLDVLCIIPLDYIFTYVVFDKPIVRFNRLIKVERIKSFMETTETRSSMPNVFRVFTVVCYIIVIIHWNACFYFAISELIGLGSDSWVYGPLNTQSLPEGVEDTLIRRYVYSFYWSTLILTTIGEVPGPVQNIEFVFVTFDLMGGVLIFATIVGNVGSMISNMSADRTEFQNKMDSIKQYMELRKVSKALENRVIKWFDYLWANKQNLSDQQVLRLLPDKLQAEIAMHVHFETLRKVRIFQDCEAGLLAELVLKLQLQVFSPGDYICRKGDIGREMYIVKRGKLQVVADDGEKVFATLQEGSVFGELSILNIAGSKNGNRRTANVRSVGYTDLFVLNKQDLWNALKEYPEARKMLIAKGREILKKDNLLDENAPEEQNTVEEIAEELQNSVKVLQTRLARLTAEYTNTENKLRSRIEYLEKRLRKYQVISDIRNDDHMDTESIRNSLLSQEKARQDALTYKPKDKNV</sequence>
<dbReference type="InterPro" id="IPR003938">
    <property type="entry name" value="K_chnl_volt-dep_EAG/ELK/ERG"/>
</dbReference>
<dbReference type="Gene3D" id="2.60.120.10">
    <property type="entry name" value="Jelly Rolls"/>
    <property type="match status" value="1"/>
</dbReference>
<evidence type="ECO:0000256" key="4">
    <source>
        <dbReference type="ARBA" id="ARBA00022989"/>
    </source>
</evidence>
<reference evidence="13" key="1">
    <citation type="journal article" date="2012" name="PLoS Negl. Trop. Dis.">
        <title>RNAseq analysis of the parasitic nematode Strongyloides stercoralis reveals divergent regulation of canonical dauer pathways.</title>
        <authorList>
            <person name="Stoltzfus JD"/>
            <person name="Minot S"/>
            <person name="Berriman M"/>
            <person name="Nolan TJ Lok.JB."/>
        </authorList>
    </citation>
    <scope>NUCLEOTIDE SEQUENCE</scope>
    <source>
        <strain evidence="13">PV001</strain>
    </source>
</reference>
<feature type="compositionally biased region" description="Basic and acidic residues" evidence="10">
    <location>
        <begin position="199"/>
        <end position="224"/>
    </location>
</feature>
<dbReference type="InterPro" id="IPR000595">
    <property type="entry name" value="cNMP-bd_dom"/>
</dbReference>
<dbReference type="InterPro" id="IPR005821">
    <property type="entry name" value="Ion_trans_dom"/>
</dbReference>
<dbReference type="PRINTS" id="PR01463">
    <property type="entry name" value="EAGCHANLFMLY"/>
</dbReference>
<evidence type="ECO:0000256" key="1">
    <source>
        <dbReference type="ARBA" id="ARBA00004141"/>
    </source>
</evidence>
<dbReference type="CDD" id="cd00038">
    <property type="entry name" value="CAP_ED"/>
    <property type="match status" value="1"/>
</dbReference>
<feature type="compositionally biased region" description="Low complexity" evidence="10">
    <location>
        <begin position="161"/>
        <end position="171"/>
    </location>
</feature>
<dbReference type="FunFam" id="1.10.287.630:FF:000001">
    <property type="entry name" value="Cyclic nucleotide-gated channel alpha 3"/>
    <property type="match status" value="1"/>
</dbReference>
<dbReference type="InterPro" id="IPR032406">
    <property type="entry name" value="CLZ_dom"/>
</dbReference>
<evidence type="ECO:0000256" key="11">
    <source>
        <dbReference type="SAM" id="Phobius"/>
    </source>
</evidence>
<keyword evidence="3 11" id="KW-0812">Transmembrane</keyword>
<evidence type="ECO:0000256" key="7">
    <source>
        <dbReference type="ARBA" id="ARBA00023286"/>
    </source>
</evidence>
<reference evidence="13" key="4">
    <citation type="submission" date="2021-05" db="EMBL/GenBank/DDBJ databases">
        <authorList>
            <person name="Stoltzfus J.D.C."/>
        </authorList>
    </citation>
    <scope>NUCLEOTIDE SEQUENCE</scope>
    <source>
        <strain evidence="13">PV001</strain>
    </source>
</reference>
<dbReference type="GO" id="GO:0005886">
    <property type="term" value="C:plasma membrane"/>
    <property type="evidence" value="ECO:0007669"/>
    <property type="project" value="TreeGrafter"/>
</dbReference>
<accession>A0A0K0EK20</accession>
<protein>
    <submittedName>
        <fullName evidence="13 15">Cyclic nucleotide-gated ion channel alpha subunit</fullName>
    </submittedName>
</protein>
<name>A0A0K0EK20_STRER</name>
<keyword evidence="14" id="KW-1185">Reference proteome</keyword>
<dbReference type="GO" id="GO:0030553">
    <property type="term" value="F:cGMP binding"/>
    <property type="evidence" value="ECO:0007669"/>
    <property type="project" value="TreeGrafter"/>
</dbReference>
<dbReference type="PROSITE" id="PS00889">
    <property type="entry name" value="CNMP_BINDING_2"/>
    <property type="match status" value="1"/>
</dbReference>
<dbReference type="PANTHER" id="PTHR45638">
    <property type="entry name" value="CYCLIC NUCLEOTIDE-GATED CATION CHANNEL SUBUNIT A"/>
    <property type="match status" value="1"/>
</dbReference>
<feature type="transmembrane region" description="Helical" evidence="11">
    <location>
        <begin position="280"/>
        <end position="303"/>
    </location>
</feature>
<dbReference type="STRING" id="6248.A0A0K0EK20"/>
<evidence type="ECO:0000256" key="10">
    <source>
        <dbReference type="SAM" id="MobiDB-lite"/>
    </source>
</evidence>
<dbReference type="InterPro" id="IPR014710">
    <property type="entry name" value="RmlC-like_jellyroll"/>
</dbReference>
<evidence type="ECO:0000256" key="6">
    <source>
        <dbReference type="ARBA" id="ARBA00023136"/>
    </source>
</evidence>
<dbReference type="FunFam" id="2.60.120.10:FF:000002">
    <property type="entry name" value="Cyclic nucleotide gated channel alpha 1a"/>
    <property type="match status" value="1"/>
</dbReference>
<feature type="compositionally biased region" description="Polar residues" evidence="10">
    <location>
        <begin position="69"/>
        <end position="80"/>
    </location>
</feature>
<gene>
    <name evidence="13" type="primary">tax-4</name>
</gene>
<dbReference type="Gene3D" id="1.10.287.70">
    <property type="match status" value="1"/>
</dbReference>
<evidence type="ECO:0000256" key="3">
    <source>
        <dbReference type="ARBA" id="ARBA00022692"/>
    </source>
</evidence>
<dbReference type="SUPFAM" id="SSF81324">
    <property type="entry name" value="Voltage-gated potassium channels"/>
    <property type="match status" value="1"/>
</dbReference>
<feature type="compositionally biased region" description="Low complexity" evidence="10">
    <location>
        <begin position="81"/>
        <end position="92"/>
    </location>
</feature>
<evidence type="ECO:0000313" key="15">
    <source>
        <dbReference type="WBParaSite" id="SSTP_0000981000.1"/>
    </source>
</evidence>
<dbReference type="WBParaSite" id="SSTP_0000981000.1">
    <property type="protein sequence ID" value="SSTP_0000981000.1"/>
    <property type="gene ID" value="SSTP_0000981000"/>
</dbReference>
<keyword evidence="6 11" id="KW-0472">Membrane</keyword>
<dbReference type="PROSITE" id="PS50042">
    <property type="entry name" value="CNMP_BINDING_3"/>
    <property type="match status" value="1"/>
</dbReference>
<proteinExistence type="evidence at transcript level"/>
<feature type="coiled-coil region" evidence="9">
    <location>
        <begin position="715"/>
        <end position="742"/>
    </location>
</feature>
<keyword evidence="4 11" id="KW-1133">Transmembrane helix</keyword>
<keyword evidence="7" id="KW-1071">Ligand-gated ion channel</keyword>
<evidence type="ECO:0000256" key="2">
    <source>
        <dbReference type="ARBA" id="ARBA00022448"/>
    </source>
</evidence>
<dbReference type="Pfam" id="PF16526">
    <property type="entry name" value="CLZ"/>
    <property type="match status" value="1"/>
</dbReference>
<feature type="transmembrane region" description="Helical" evidence="11">
    <location>
        <begin position="249"/>
        <end position="274"/>
    </location>
</feature>
<feature type="compositionally biased region" description="Basic residues" evidence="10">
    <location>
        <begin position="57"/>
        <end position="68"/>
    </location>
</feature>